<feature type="domain" description="tRNase Z endonuclease" evidence="13">
    <location>
        <begin position="14"/>
        <end position="63"/>
    </location>
</feature>
<dbReference type="EMBL" id="PJQD01000009">
    <property type="protein sequence ID" value="POY75917.1"/>
    <property type="molecule type" value="Genomic_DNA"/>
</dbReference>
<keyword evidence="15" id="KW-1185">Reference proteome</keyword>
<feature type="region of interest" description="Disordered" evidence="11">
    <location>
        <begin position="163"/>
        <end position="209"/>
    </location>
</feature>
<gene>
    <name evidence="14" type="ORF">BMF94_1000</name>
</gene>
<evidence type="ECO:0000259" key="13">
    <source>
        <dbReference type="Pfam" id="PF13691"/>
    </source>
</evidence>
<evidence type="ECO:0000256" key="4">
    <source>
        <dbReference type="ARBA" id="ARBA00012477"/>
    </source>
</evidence>
<feature type="compositionally biased region" description="Low complexity" evidence="11">
    <location>
        <begin position="948"/>
        <end position="959"/>
    </location>
</feature>
<evidence type="ECO:0000256" key="7">
    <source>
        <dbReference type="ARBA" id="ARBA00022723"/>
    </source>
</evidence>
<dbReference type="GO" id="GO:0005739">
    <property type="term" value="C:mitochondrion"/>
    <property type="evidence" value="ECO:0007669"/>
    <property type="project" value="TreeGrafter"/>
</dbReference>
<dbReference type="STRING" id="741276.A0A2S5BGM7"/>
<dbReference type="Pfam" id="PF13691">
    <property type="entry name" value="Lactamase_B_4"/>
    <property type="match status" value="1"/>
</dbReference>
<dbReference type="GO" id="GO:0046872">
    <property type="term" value="F:metal ion binding"/>
    <property type="evidence" value="ECO:0007669"/>
    <property type="project" value="UniProtKB-KW"/>
</dbReference>
<organism evidence="14 15">
    <name type="scientific">Rhodotorula taiwanensis</name>
    <dbReference type="NCBI Taxonomy" id="741276"/>
    <lineage>
        <taxon>Eukaryota</taxon>
        <taxon>Fungi</taxon>
        <taxon>Dikarya</taxon>
        <taxon>Basidiomycota</taxon>
        <taxon>Pucciniomycotina</taxon>
        <taxon>Microbotryomycetes</taxon>
        <taxon>Sporidiobolales</taxon>
        <taxon>Sporidiobolaceae</taxon>
        <taxon>Rhodotorula</taxon>
    </lineage>
</organism>
<evidence type="ECO:0000256" key="1">
    <source>
        <dbReference type="ARBA" id="ARBA00000402"/>
    </source>
</evidence>
<dbReference type="Gene3D" id="3.60.15.10">
    <property type="entry name" value="Ribonuclease Z/Hydroxyacylglutathione hydrolase-like"/>
    <property type="match status" value="2"/>
</dbReference>
<keyword evidence="7" id="KW-0479">Metal-binding</keyword>
<dbReference type="AlphaFoldDB" id="A0A2S5BGM7"/>
<feature type="compositionally biased region" description="Pro residues" evidence="11">
    <location>
        <begin position="243"/>
        <end position="252"/>
    </location>
</feature>
<dbReference type="InterPro" id="IPR027794">
    <property type="entry name" value="tRNase_Z_dom"/>
</dbReference>
<name>A0A2S5BGM7_9BASI</name>
<dbReference type="CDD" id="cd07718">
    <property type="entry name" value="RNaseZ_ELAC1_ELAC2-C-term-like_MBL-fold"/>
    <property type="match status" value="1"/>
</dbReference>
<dbReference type="EC" id="3.1.26.11" evidence="4"/>
<accession>A0A2S5BGM7</accession>
<reference evidence="14 15" key="1">
    <citation type="journal article" date="2018" name="Front. Microbiol.">
        <title>Prospects for Fungal Bioremediation of Acidic Radioactive Waste Sites: Characterization and Genome Sequence of Rhodotorula taiwanensis MD1149.</title>
        <authorList>
            <person name="Tkavc R."/>
            <person name="Matrosova V.Y."/>
            <person name="Grichenko O.E."/>
            <person name="Gostincar C."/>
            <person name="Volpe R.P."/>
            <person name="Klimenkova P."/>
            <person name="Gaidamakova E.K."/>
            <person name="Zhou C.E."/>
            <person name="Stewart B.J."/>
            <person name="Lyman M.G."/>
            <person name="Malfatti S.A."/>
            <person name="Rubinfeld B."/>
            <person name="Courtot M."/>
            <person name="Singh J."/>
            <person name="Dalgard C.L."/>
            <person name="Hamilton T."/>
            <person name="Frey K.G."/>
            <person name="Gunde-Cimerman N."/>
            <person name="Dugan L."/>
            <person name="Daly M.J."/>
        </authorList>
    </citation>
    <scope>NUCLEOTIDE SEQUENCE [LARGE SCALE GENOMIC DNA]</scope>
    <source>
        <strain evidence="14 15">MD1149</strain>
    </source>
</reference>
<dbReference type="GO" id="GO:1990180">
    <property type="term" value="P:mitochondrial tRNA 3'-end processing"/>
    <property type="evidence" value="ECO:0007669"/>
    <property type="project" value="TreeGrafter"/>
</dbReference>
<proteinExistence type="inferred from homology"/>
<evidence type="ECO:0000256" key="11">
    <source>
        <dbReference type="SAM" id="MobiDB-lite"/>
    </source>
</evidence>
<feature type="region of interest" description="Disordered" evidence="11">
    <location>
        <begin position="238"/>
        <end position="262"/>
    </location>
</feature>
<dbReference type="GO" id="GO:0042781">
    <property type="term" value="F:3'-tRNA processing endoribonuclease activity"/>
    <property type="evidence" value="ECO:0007669"/>
    <property type="project" value="UniProtKB-EC"/>
</dbReference>
<dbReference type="PANTHER" id="PTHR12553">
    <property type="entry name" value="ZINC PHOSPHODIESTERASE ELAC PROTEIN 2"/>
    <property type="match status" value="1"/>
</dbReference>
<comment type="cofactor">
    <cofactor evidence="2">
        <name>Zn(2+)</name>
        <dbReference type="ChEBI" id="CHEBI:29105"/>
    </cofactor>
</comment>
<feature type="compositionally biased region" description="Basic and acidic residues" evidence="11">
    <location>
        <begin position="338"/>
        <end position="373"/>
    </location>
</feature>
<dbReference type="InterPro" id="IPR001279">
    <property type="entry name" value="Metallo-B-lactamas"/>
</dbReference>
<evidence type="ECO:0000256" key="8">
    <source>
        <dbReference type="ARBA" id="ARBA00022759"/>
    </source>
</evidence>
<sequence>MTTQAPAGTRYSVSVLTTHTIDSSPALLVAFDSHRYLFNTPEAISRIALQNKVGLRKVGHVFLGDVEESAGLPGFILSSVEAGNDRIKVIGPEGTDHFLATCRFFTRRDRLSLQTVVVPSAERLDASRLPEPVHADQNLVVYAFPLEAVPAAAAPPVVMENGTASLAAEPGSRDSTTSSPTRKRRRSSSATPPPRSKSPPGESSASFYPSSASFNPARLSGPDASHWRSLVLRDMFRGTHFEPAPPPQPPASPSGRRIASPAYLPQPLPAFERKGGSQAVSYLIVGPKLRGKFLPEKARAAGVKPGKAFARLVAGERVWVRSTPKAEPSIAKSVENGEGAKKETKKERKAREKREADAQAKNEGVDGEGEGRWVDPEECMSAGQDGTAFLVINVPSPAHLSDISSALDPKLFTADSLGSSAQLRGAFLFLGPGVSSSPAFRAYLEELRLAFPDLTLRVSAADFVAQGKNEVTFGPSSLLNLRLQQLDEHMFQLPRYDFLDEAQGSDLALPAGSSALDPNSHFASSLVPLEADKFPFGSGVRNFDFAVPSEQAELEASRLKGPEKPIEVQQRAADAWAAFKEKAQAARESVAQESHERASRAADASAPQSEGSLTVTPLGTGSAIPSKYRNVSGTLLHLPKERLEDPTQYILLDAGEGTWGQLARRFGSTEGRENVDDVLRGLKMIFLSHMHQDHHAGIATILRKRAQLEIPPSDPLYIVAPPNARTYLSEQHQLFDLGLDFDRDQPGRDVRFLDNYLVEPGKTLSPGSRAARSLSDLMATTGLVEVTAVPVLHRCRAWGAVLTHKSGWRVAFSGDTMPCDALVSAGQGASLLVHEATIEDDMPEVARAKGHSTFGQAIDVATRMKARHLLLTHFSARYPKLPPPSTFDSSEQSHRPVVATAFDLMTLRLDDFWKVERYRDAMDALLSWDEADDRADADELSGKSIGAAASAAGAAAGQEGKAEPQPVQ</sequence>
<evidence type="ECO:0000256" key="6">
    <source>
        <dbReference type="ARBA" id="ARBA00022722"/>
    </source>
</evidence>
<dbReference type="OrthoDB" id="527344at2759"/>
<dbReference type="Proteomes" id="UP000237144">
    <property type="component" value="Unassembled WGS sequence"/>
</dbReference>
<feature type="compositionally biased region" description="Low complexity" evidence="11">
    <location>
        <begin position="198"/>
        <end position="209"/>
    </location>
</feature>
<evidence type="ECO:0000313" key="15">
    <source>
        <dbReference type="Proteomes" id="UP000237144"/>
    </source>
</evidence>
<dbReference type="Pfam" id="PF12706">
    <property type="entry name" value="Lactamase_B_2"/>
    <property type="match status" value="1"/>
</dbReference>
<feature type="region of interest" description="Disordered" evidence="11">
    <location>
        <begin position="948"/>
        <end position="968"/>
    </location>
</feature>
<keyword evidence="9" id="KW-0378">Hydrolase</keyword>
<evidence type="ECO:0000259" key="12">
    <source>
        <dbReference type="Pfam" id="PF12706"/>
    </source>
</evidence>
<evidence type="ECO:0000313" key="14">
    <source>
        <dbReference type="EMBL" id="POY75917.1"/>
    </source>
</evidence>
<dbReference type="SUPFAM" id="SSF56281">
    <property type="entry name" value="Metallo-hydrolase/oxidoreductase"/>
    <property type="match status" value="2"/>
</dbReference>
<protein>
    <recommendedName>
        <fullName evidence="4">ribonuclease Z</fullName>
        <ecNumber evidence="4">3.1.26.11</ecNumber>
    </recommendedName>
</protein>
<evidence type="ECO:0000256" key="5">
    <source>
        <dbReference type="ARBA" id="ARBA00022694"/>
    </source>
</evidence>
<comment type="caution">
    <text evidence="14">The sequence shown here is derived from an EMBL/GenBank/DDBJ whole genome shotgun (WGS) entry which is preliminary data.</text>
</comment>
<evidence type="ECO:0000256" key="10">
    <source>
        <dbReference type="ARBA" id="ARBA00022833"/>
    </source>
</evidence>
<feature type="domain" description="Metallo-beta-lactamase" evidence="12">
    <location>
        <begin position="650"/>
        <end position="874"/>
    </location>
</feature>
<dbReference type="InterPro" id="IPR047151">
    <property type="entry name" value="RNZ2-like"/>
</dbReference>
<dbReference type="PANTHER" id="PTHR12553:SF49">
    <property type="entry name" value="ZINC PHOSPHODIESTERASE ELAC PROTEIN 2"/>
    <property type="match status" value="1"/>
</dbReference>
<keyword evidence="5" id="KW-0819">tRNA processing</keyword>
<feature type="region of interest" description="Disordered" evidence="11">
    <location>
        <begin position="328"/>
        <end position="373"/>
    </location>
</feature>
<evidence type="ECO:0000256" key="9">
    <source>
        <dbReference type="ARBA" id="ARBA00022801"/>
    </source>
</evidence>
<evidence type="ECO:0000256" key="2">
    <source>
        <dbReference type="ARBA" id="ARBA00001947"/>
    </source>
</evidence>
<comment type="similarity">
    <text evidence="3">Belongs to the RNase Z family.</text>
</comment>
<keyword evidence="8" id="KW-0255">Endonuclease</keyword>
<comment type="catalytic activity">
    <reaction evidence="1">
        <text>Endonucleolytic cleavage of RNA, removing extra 3' nucleotides from tRNA precursor, generating 3' termini of tRNAs. A 3'-hydroxy group is left at the tRNA terminus and a 5'-phosphoryl group is left at the trailer molecule.</text>
        <dbReference type="EC" id="3.1.26.11"/>
    </reaction>
</comment>
<feature type="region of interest" description="Disordered" evidence="11">
    <location>
        <begin position="586"/>
        <end position="619"/>
    </location>
</feature>
<dbReference type="InterPro" id="IPR036866">
    <property type="entry name" value="RibonucZ/Hydroxyglut_hydro"/>
</dbReference>
<evidence type="ECO:0000256" key="3">
    <source>
        <dbReference type="ARBA" id="ARBA00007823"/>
    </source>
</evidence>
<feature type="compositionally biased region" description="Polar residues" evidence="11">
    <location>
        <begin position="606"/>
        <end position="619"/>
    </location>
</feature>
<keyword evidence="10" id="KW-0862">Zinc</keyword>
<keyword evidence="6" id="KW-0540">Nuclease</keyword>